<feature type="domain" description="UBE2O-like SH3-B" evidence="4">
    <location>
        <begin position="316"/>
        <end position="382"/>
    </location>
</feature>
<reference evidence="6" key="1">
    <citation type="submission" date="2020-07" db="EMBL/GenBank/DDBJ databases">
        <title>Genome sequence and genetic diversity analysis of an under-domesticated orphan crop, white fonio (Digitaria exilis).</title>
        <authorList>
            <person name="Bennetzen J.L."/>
            <person name="Chen S."/>
            <person name="Ma X."/>
            <person name="Wang X."/>
            <person name="Yssel A.E.J."/>
            <person name="Chaluvadi S.R."/>
            <person name="Johnson M."/>
            <person name="Gangashetty P."/>
            <person name="Hamidou F."/>
            <person name="Sanogo M.D."/>
            <person name="Zwaenepoel A."/>
            <person name="Wallace J."/>
            <person name="Van De Peer Y."/>
            <person name="Van Deynze A."/>
        </authorList>
    </citation>
    <scope>NUCLEOTIDE SEQUENCE</scope>
    <source>
        <tissue evidence="6">Leaves</tissue>
    </source>
</reference>
<dbReference type="PANTHER" id="PTHR46116">
    <property type="entry name" value="(E3-INDEPENDENT) E2 UBIQUITIN-CONJUGATING ENZYME"/>
    <property type="match status" value="1"/>
</dbReference>
<dbReference type="Gene3D" id="3.10.110.10">
    <property type="entry name" value="Ubiquitin Conjugating Enzyme"/>
    <property type="match status" value="1"/>
</dbReference>
<dbReference type="PANTHER" id="PTHR46116:SF32">
    <property type="entry name" value="OS05G0153132 PROTEIN"/>
    <property type="match status" value="1"/>
</dbReference>
<evidence type="ECO:0000256" key="3">
    <source>
        <dbReference type="SAM" id="MobiDB-lite"/>
    </source>
</evidence>
<feature type="domain" description="UBE2O-like tandem tSH3-B" evidence="5">
    <location>
        <begin position="123"/>
        <end position="203"/>
    </location>
</feature>
<comment type="caution">
    <text evidence="6">The sequence shown here is derived from an EMBL/GenBank/DDBJ whole genome shotgun (WGS) entry which is preliminary data.</text>
</comment>
<feature type="region of interest" description="Disordered" evidence="3">
    <location>
        <begin position="1"/>
        <end position="22"/>
    </location>
</feature>
<keyword evidence="7" id="KW-1185">Reference proteome</keyword>
<accession>A0A835F4D3</accession>
<proteinExistence type="predicted"/>
<evidence type="ECO:0000313" key="6">
    <source>
        <dbReference type="EMBL" id="KAF8728004.1"/>
    </source>
</evidence>
<evidence type="ECO:0000259" key="4">
    <source>
        <dbReference type="Pfam" id="PF23043"/>
    </source>
</evidence>
<evidence type="ECO:0000259" key="5">
    <source>
        <dbReference type="Pfam" id="PF23046"/>
    </source>
</evidence>
<evidence type="ECO:0000313" key="7">
    <source>
        <dbReference type="Proteomes" id="UP000636709"/>
    </source>
</evidence>
<dbReference type="SUPFAM" id="SSF54495">
    <property type="entry name" value="UBC-like"/>
    <property type="match status" value="1"/>
</dbReference>
<feature type="region of interest" description="Disordered" evidence="3">
    <location>
        <begin position="440"/>
        <end position="499"/>
    </location>
</feature>
<dbReference type="InterPro" id="IPR057733">
    <property type="entry name" value="UBE2O-like_SH3-B"/>
</dbReference>
<gene>
    <name evidence="6" type="ORF">HU200_018577</name>
</gene>
<sequence length="705" mass="75282">MDGGGVVQEDGEASPAPPVDVGDLVTLKSAGEHGDRGIVVYMDDDMPEDKVPVLYVGGAVAHAELGDLAVVDRSSLCSGQLVVSASDPGGQFGVVVGVETKLDLVGFEGSGVLLRRVTDLGEGDYVSSGSWLGRVVGLSVEVDVLFDDGAACRVTAPEKKLWTAGVGNDVVILRTAKNGFFYPGERVVGADASVFQAATWPRGGHRRQGGAGLRARELGGGEAPWRQAHPRNPRDLTFVRSDYQGYWGVADRCFFRDPGRHGPTAGDDKVVRHAAFERPMSVVGTRTTADVLRQDGTWQRGVPSASLDPFETHVGQFFPGDRVVIAFAGADDDDDAAAPARSGVVRSLDYKDQTARVSWLRPARGGEEERSETVTVSAYHLESAHGHVAFYGDVVPAATAHRRIQAVAAMVTDLSWIGHVADLCDGDAYIQVKGSDRNTRVPAKEMNGEASSTGDGQETEVVSAPANCGGEGTDGDGSDEDWKAGADDVDSGDDDDSSHFTQFDVVQQTPLDHHFLDEVEQTPSTFGRSRTGWTYSGRRWWRAAGTPYQDGLFFFDVQLPASYPEAPPRVYYHSFGQLGTPGGARIALPALRRERLPARAPDHAAPAPPEGLAGRGSRSSLVLRACEAYLLQGCAVGTLDADACATAESRERRPCSAGLRIALAAVVPRLVEAFTEIGADGCEHFDRLRLQRAVQVMVECLPRCI</sequence>
<protein>
    <submittedName>
        <fullName evidence="6">Uncharacterized protein</fullName>
    </submittedName>
</protein>
<name>A0A835F4D3_9POAL</name>
<organism evidence="6 7">
    <name type="scientific">Digitaria exilis</name>
    <dbReference type="NCBI Taxonomy" id="1010633"/>
    <lineage>
        <taxon>Eukaryota</taxon>
        <taxon>Viridiplantae</taxon>
        <taxon>Streptophyta</taxon>
        <taxon>Embryophyta</taxon>
        <taxon>Tracheophyta</taxon>
        <taxon>Spermatophyta</taxon>
        <taxon>Magnoliopsida</taxon>
        <taxon>Liliopsida</taxon>
        <taxon>Poales</taxon>
        <taxon>Poaceae</taxon>
        <taxon>PACMAD clade</taxon>
        <taxon>Panicoideae</taxon>
        <taxon>Panicodae</taxon>
        <taxon>Paniceae</taxon>
        <taxon>Anthephorinae</taxon>
        <taxon>Digitaria</taxon>
    </lineage>
</organism>
<feature type="compositionally biased region" description="Acidic residues" evidence="3">
    <location>
        <begin position="487"/>
        <end position="496"/>
    </location>
</feature>
<keyword evidence="2" id="KW-0833">Ubl conjugation pathway</keyword>
<dbReference type="OrthoDB" id="694259at2759"/>
<dbReference type="InterPro" id="IPR016135">
    <property type="entry name" value="UBQ-conjugating_enzyme/RWD"/>
</dbReference>
<dbReference type="Pfam" id="PF23046">
    <property type="entry name" value="tSH3-B_UBE2O"/>
    <property type="match status" value="1"/>
</dbReference>
<dbReference type="InterPro" id="IPR057735">
    <property type="entry name" value="UBE2O-like_tSH3-B"/>
</dbReference>
<dbReference type="Pfam" id="PF23043">
    <property type="entry name" value="SH3-B_UBE2O"/>
    <property type="match status" value="1"/>
</dbReference>
<dbReference type="EMBL" id="JACEFO010001629">
    <property type="protein sequence ID" value="KAF8728004.1"/>
    <property type="molecule type" value="Genomic_DNA"/>
</dbReference>
<evidence type="ECO:0000256" key="2">
    <source>
        <dbReference type="ARBA" id="ARBA00022786"/>
    </source>
</evidence>
<dbReference type="GO" id="GO:0061631">
    <property type="term" value="F:ubiquitin conjugating enzyme activity"/>
    <property type="evidence" value="ECO:0007669"/>
    <property type="project" value="TreeGrafter"/>
</dbReference>
<dbReference type="Proteomes" id="UP000636709">
    <property type="component" value="Unassembled WGS sequence"/>
</dbReference>
<dbReference type="AlphaFoldDB" id="A0A835F4D3"/>
<keyword evidence="1" id="KW-0808">Transferase</keyword>
<evidence type="ECO:0000256" key="1">
    <source>
        <dbReference type="ARBA" id="ARBA00022679"/>
    </source>
</evidence>